<dbReference type="Gene3D" id="1.20.58.1000">
    <property type="entry name" value="Metal-sensitive repressor, helix protomer"/>
    <property type="match status" value="1"/>
</dbReference>
<evidence type="ECO:0000313" key="4">
    <source>
        <dbReference type="Proteomes" id="UP000279799"/>
    </source>
</evidence>
<organism evidence="3 4">
    <name type="scientific">Actinobacillus delphinicola</name>
    <dbReference type="NCBI Taxonomy" id="51161"/>
    <lineage>
        <taxon>Bacteria</taxon>
        <taxon>Pseudomonadati</taxon>
        <taxon>Pseudomonadota</taxon>
        <taxon>Gammaproteobacteria</taxon>
        <taxon>Pasteurellales</taxon>
        <taxon>Pasteurellaceae</taxon>
        <taxon>Actinobacillus</taxon>
    </lineage>
</organism>
<dbReference type="RefSeq" id="WP_126598575.1">
    <property type="nucleotide sequence ID" value="NZ_LR134510.1"/>
</dbReference>
<dbReference type="KEGG" id="adp:NCTC12871_00439"/>
<dbReference type="GO" id="GO:0045892">
    <property type="term" value="P:negative regulation of DNA-templated transcription"/>
    <property type="evidence" value="ECO:0007669"/>
    <property type="project" value="UniProtKB-ARBA"/>
</dbReference>
<dbReference type="GO" id="GO:0046872">
    <property type="term" value="F:metal ion binding"/>
    <property type="evidence" value="ECO:0007669"/>
    <property type="project" value="InterPro"/>
</dbReference>
<accession>A0A448TSL6</accession>
<comment type="similarity">
    <text evidence="1">Belongs to the FrmR/RcnR family.</text>
</comment>
<keyword evidence="4" id="KW-1185">Reference proteome</keyword>
<evidence type="ECO:0000256" key="1">
    <source>
        <dbReference type="ARBA" id="ARBA00005260"/>
    </source>
</evidence>
<feature type="coiled-coil region" evidence="2">
    <location>
        <begin position="8"/>
        <end position="35"/>
    </location>
</feature>
<dbReference type="Pfam" id="PF02583">
    <property type="entry name" value="Trns_repr_metal"/>
    <property type="match status" value="1"/>
</dbReference>
<name>A0A448TSL6_9PAST</name>
<evidence type="ECO:0000313" key="3">
    <source>
        <dbReference type="EMBL" id="VEJ09010.1"/>
    </source>
</evidence>
<dbReference type="InterPro" id="IPR038390">
    <property type="entry name" value="Metal_Tscrpt_repr_sf"/>
</dbReference>
<dbReference type="InterPro" id="IPR003735">
    <property type="entry name" value="Metal_Tscrpt_repr"/>
</dbReference>
<dbReference type="EMBL" id="LR134510">
    <property type="protein sequence ID" value="VEJ09010.1"/>
    <property type="molecule type" value="Genomic_DNA"/>
</dbReference>
<protein>
    <submittedName>
        <fullName evidence="3">Transcriptional repressor frmR</fullName>
    </submittedName>
</protein>
<dbReference type="AlphaFoldDB" id="A0A448TSL6"/>
<proteinExistence type="inferred from homology"/>
<dbReference type="CDD" id="cd10153">
    <property type="entry name" value="RcnR-FrmR-like_DUF156"/>
    <property type="match status" value="1"/>
</dbReference>
<reference evidence="3 4" key="1">
    <citation type="submission" date="2018-12" db="EMBL/GenBank/DDBJ databases">
        <authorList>
            <consortium name="Pathogen Informatics"/>
        </authorList>
    </citation>
    <scope>NUCLEOTIDE SEQUENCE [LARGE SCALE GENOMIC DNA]</scope>
    <source>
        <strain evidence="3 4">NCTC12871</strain>
    </source>
</reference>
<dbReference type="PANTHER" id="PTHR33677">
    <property type="entry name" value="TRANSCRIPTIONAL REPRESSOR FRMR-RELATED"/>
    <property type="match status" value="1"/>
</dbReference>
<dbReference type="GO" id="GO:0003677">
    <property type="term" value="F:DNA binding"/>
    <property type="evidence" value="ECO:0007669"/>
    <property type="project" value="InterPro"/>
</dbReference>
<gene>
    <name evidence="3" type="primary">frmR</name>
    <name evidence="3" type="ORF">NCTC12871_00439</name>
</gene>
<dbReference type="Proteomes" id="UP000279799">
    <property type="component" value="Chromosome"/>
</dbReference>
<dbReference type="NCBIfam" id="NF008464">
    <property type="entry name" value="PRK11352.1"/>
    <property type="match status" value="1"/>
</dbReference>
<sequence>MPSTPEEKKKVLTRVRRLKGQLNSLEQALENEVECKAILQQIAAVRGATNGLMAQILESHLRETFSDHCPSVDYRMQATVNDAIELIRTYLK</sequence>
<keyword evidence="2" id="KW-0175">Coiled coil</keyword>
<dbReference type="PANTHER" id="PTHR33677:SF5">
    <property type="entry name" value="TRANSCRIPTIONAL REPRESSOR FRMR"/>
    <property type="match status" value="1"/>
</dbReference>
<evidence type="ECO:0000256" key="2">
    <source>
        <dbReference type="SAM" id="Coils"/>
    </source>
</evidence>
<dbReference type="OrthoDB" id="9806052at2"/>